<organism evidence="2 3">
    <name type="scientific">Sinomonas terricola</name>
    <dbReference type="NCBI Taxonomy" id="3110330"/>
    <lineage>
        <taxon>Bacteria</taxon>
        <taxon>Bacillati</taxon>
        <taxon>Actinomycetota</taxon>
        <taxon>Actinomycetes</taxon>
        <taxon>Micrococcales</taxon>
        <taxon>Micrococcaceae</taxon>
        <taxon>Sinomonas</taxon>
    </lineage>
</organism>
<comment type="caution">
    <text evidence="2">The sequence shown here is derived from an EMBL/GenBank/DDBJ whole genome shotgun (WGS) entry which is preliminary data.</text>
</comment>
<evidence type="ECO:0000313" key="3">
    <source>
        <dbReference type="Proteomes" id="UP001304769"/>
    </source>
</evidence>
<feature type="transmembrane region" description="Helical" evidence="1">
    <location>
        <begin position="17"/>
        <end position="38"/>
    </location>
</feature>
<name>A0ABU5TAU8_9MICC</name>
<sequence>MSQDGNSGQGKDYTTDFIVLALAAAGLGVFGSAGAAFLAPVQRWALDSGIVVSGDSVLIALPGSGVGLDLGRTLVAGAVLAFFLLVAVWSAARARHRRREL</sequence>
<gene>
    <name evidence="2" type="ORF">SPF06_18940</name>
</gene>
<protein>
    <submittedName>
        <fullName evidence="2">Uncharacterized protein</fullName>
    </submittedName>
</protein>
<keyword evidence="1" id="KW-0472">Membrane</keyword>
<proteinExistence type="predicted"/>
<keyword evidence="1" id="KW-1133">Transmembrane helix</keyword>
<reference evidence="2 3" key="1">
    <citation type="submission" date="2023-12" db="EMBL/GenBank/DDBJ databases">
        <title>Sinomonas terricola sp. nov, isolated from litchi orchard soil in Guangdong, PR China.</title>
        <authorList>
            <person name="Jiaxin W."/>
            <person name="Yang Z."/>
            <person name="Honghui Z."/>
        </authorList>
    </citation>
    <scope>NUCLEOTIDE SEQUENCE [LARGE SCALE GENOMIC DNA]</scope>
    <source>
        <strain evidence="2 3">JGH33</strain>
    </source>
</reference>
<dbReference type="EMBL" id="JAYGGQ010000017">
    <property type="protein sequence ID" value="MEA5456804.1"/>
    <property type="molecule type" value="Genomic_DNA"/>
</dbReference>
<dbReference type="RefSeq" id="WP_323280713.1">
    <property type="nucleotide sequence ID" value="NZ_JAYGGQ010000017.1"/>
</dbReference>
<evidence type="ECO:0000313" key="2">
    <source>
        <dbReference type="EMBL" id="MEA5456804.1"/>
    </source>
</evidence>
<evidence type="ECO:0000256" key="1">
    <source>
        <dbReference type="SAM" id="Phobius"/>
    </source>
</evidence>
<dbReference type="Proteomes" id="UP001304769">
    <property type="component" value="Unassembled WGS sequence"/>
</dbReference>
<accession>A0ABU5TAU8</accession>
<feature type="transmembrane region" description="Helical" evidence="1">
    <location>
        <begin position="74"/>
        <end position="92"/>
    </location>
</feature>
<keyword evidence="1" id="KW-0812">Transmembrane</keyword>
<keyword evidence="3" id="KW-1185">Reference proteome</keyword>